<dbReference type="Gene3D" id="3.40.50.1820">
    <property type="entry name" value="alpha/beta hydrolase"/>
    <property type="match status" value="1"/>
</dbReference>
<evidence type="ECO:0000313" key="3">
    <source>
        <dbReference type="Proteomes" id="UP000237717"/>
    </source>
</evidence>
<name>A0A2L2LME3_AGRTU</name>
<dbReference type="EMBL" id="CP026927">
    <property type="protein sequence ID" value="AVH45398.1"/>
    <property type="molecule type" value="Genomic_DNA"/>
</dbReference>
<proteinExistence type="predicted"/>
<dbReference type="SUPFAM" id="SSF53474">
    <property type="entry name" value="alpha/beta-Hydrolases"/>
    <property type="match status" value="1"/>
</dbReference>
<geneLocation type="plasmid" evidence="3">
    <name>pat1d1609a</name>
</geneLocation>
<evidence type="ECO:0000313" key="2">
    <source>
        <dbReference type="EMBL" id="AVH45398.1"/>
    </source>
</evidence>
<accession>A0A2L2LME3</accession>
<organism evidence="2 3">
    <name type="scientific">Agrobacterium tumefaciens</name>
    <dbReference type="NCBI Taxonomy" id="358"/>
    <lineage>
        <taxon>Bacteria</taxon>
        <taxon>Pseudomonadati</taxon>
        <taxon>Pseudomonadota</taxon>
        <taxon>Alphaproteobacteria</taxon>
        <taxon>Hyphomicrobiales</taxon>
        <taxon>Rhizobiaceae</taxon>
        <taxon>Rhizobium/Agrobacterium group</taxon>
        <taxon>Agrobacterium</taxon>
        <taxon>Agrobacterium tumefaciens complex</taxon>
    </lineage>
</organism>
<dbReference type="InterPro" id="IPR002925">
    <property type="entry name" value="Dienelactn_hydro"/>
</dbReference>
<dbReference type="PANTHER" id="PTHR22946">
    <property type="entry name" value="DIENELACTONE HYDROLASE DOMAIN-CONTAINING PROTEIN-RELATED"/>
    <property type="match status" value="1"/>
</dbReference>
<protein>
    <submittedName>
        <fullName evidence="2">Dienelactone hydrolase</fullName>
    </submittedName>
</protein>
<dbReference type="InterPro" id="IPR029058">
    <property type="entry name" value="AB_hydrolase_fold"/>
</dbReference>
<feature type="domain" description="Dienelactone hydrolase" evidence="1">
    <location>
        <begin position="22"/>
        <end position="210"/>
    </location>
</feature>
<dbReference type="AlphaFoldDB" id="A0A2L2LME3"/>
<keyword evidence="2" id="KW-0614">Plasmid</keyword>
<evidence type="ECO:0000259" key="1">
    <source>
        <dbReference type="Pfam" id="PF01738"/>
    </source>
</evidence>
<dbReference type="Proteomes" id="UP000237717">
    <property type="component" value="Plasmid pAt1D1609a"/>
</dbReference>
<dbReference type="Pfam" id="PF01738">
    <property type="entry name" value="DLH"/>
    <property type="match status" value="1"/>
</dbReference>
<dbReference type="RefSeq" id="WP_158662960.1">
    <property type="nucleotide sequence ID" value="NZ_CP026927.1"/>
</dbReference>
<dbReference type="InterPro" id="IPR050261">
    <property type="entry name" value="FrsA_esterase"/>
</dbReference>
<dbReference type="GO" id="GO:0016787">
    <property type="term" value="F:hydrolase activity"/>
    <property type="evidence" value="ECO:0007669"/>
    <property type="project" value="UniProtKB-KW"/>
</dbReference>
<reference evidence="2 3" key="1">
    <citation type="submission" date="2018-02" db="EMBL/GenBank/DDBJ databases">
        <title>Complete genome sequence of Agrobacterium tumefaciens 1D1609.</title>
        <authorList>
            <person name="Cho S.-T."/>
            <person name="Haryono M."/>
            <person name="Chang H.-H."/>
            <person name="Santos M.N."/>
            <person name="Lai E.-M."/>
            <person name="Kuo C.-H."/>
        </authorList>
    </citation>
    <scope>NUCLEOTIDE SEQUENCE [LARGE SCALE GENOMIC DNA]</scope>
    <source>
        <strain evidence="2 3">1D1609</strain>
        <plasmid evidence="3">Plasmid pat1d1609a</plasmid>
    </source>
</reference>
<sequence>MQSKEIEYDVDGVTFKSILLSATETRPDQPLMLIAPNWIGVSPEAIKRAERLVGEQYIGLVVDMYGKGRVAQGPDEAAELANGLRADTRTRRLRMQAALRALRAAVGDHAAVRPVVAVGFCFGGGNVLELARTGADLHAAVSIHGDLVTKAPAGKGDIKADILILHGSQDPVEPQAHRLSLEKELESAGARWQMCVFGGLVHSFCEEEADVKGIAEYSPWGARRSYAMLDAILVDSLSNTSRS</sequence>
<gene>
    <name evidence="2" type="ORF">At1D1609_53660</name>
</gene>
<keyword evidence="2" id="KW-0378">Hydrolase</keyword>
<dbReference type="PANTHER" id="PTHR22946:SF0">
    <property type="entry name" value="DIENELACTONE HYDROLASE DOMAIN-CONTAINING PROTEIN"/>
    <property type="match status" value="1"/>
</dbReference>